<dbReference type="AlphaFoldDB" id="A0A5C3PSR0"/>
<evidence type="ECO:0000313" key="2">
    <source>
        <dbReference type="Proteomes" id="UP000308197"/>
    </source>
</evidence>
<evidence type="ECO:0008006" key="3">
    <source>
        <dbReference type="Google" id="ProtNLM"/>
    </source>
</evidence>
<gene>
    <name evidence="1" type="ORF">K466DRAFT_594880</name>
</gene>
<accession>A0A5C3PSR0</accession>
<keyword evidence="2" id="KW-1185">Reference proteome</keyword>
<dbReference type="InParanoid" id="A0A5C3PSR0"/>
<reference evidence="1 2" key="1">
    <citation type="journal article" date="2019" name="Nat. Ecol. Evol.">
        <title>Megaphylogeny resolves global patterns of mushroom evolution.</title>
        <authorList>
            <person name="Varga T."/>
            <person name="Krizsan K."/>
            <person name="Foldi C."/>
            <person name="Dima B."/>
            <person name="Sanchez-Garcia M."/>
            <person name="Sanchez-Ramirez S."/>
            <person name="Szollosi G.J."/>
            <person name="Szarkandi J.G."/>
            <person name="Papp V."/>
            <person name="Albert L."/>
            <person name="Andreopoulos W."/>
            <person name="Angelini C."/>
            <person name="Antonin V."/>
            <person name="Barry K.W."/>
            <person name="Bougher N.L."/>
            <person name="Buchanan P."/>
            <person name="Buyck B."/>
            <person name="Bense V."/>
            <person name="Catcheside P."/>
            <person name="Chovatia M."/>
            <person name="Cooper J."/>
            <person name="Damon W."/>
            <person name="Desjardin D."/>
            <person name="Finy P."/>
            <person name="Geml J."/>
            <person name="Haridas S."/>
            <person name="Hughes K."/>
            <person name="Justo A."/>
            <person name="Karasinski D."/>
            <person name="Kautmanova I."/>
            <person name="Kiss B."/>
            <person name="Kocsube S."/>
            <person name="Kotiranta H."/>
            <person name="LaButti K.M."/>
            <person name="Lechner B.E."/>
            <person name="Liimatainen K."/>
            <person name="Lipzen A."/>
            <person name="Lukacs Z."/>
            <person name="Mihaltcheva S."/>
            <person name="Morgado L.N."/>
            <person name="Niskanen T."/>
            <person name="Noordeloos M.E."/>
            <person name="Ohm R.A."/>
            <person name="Ortiz-Santana B."/>
            <person name="Ovrebo C."/>
            <person name="Racz N."/>
            <person name="Riley R."/>
            <person name="Savchenko A."/>
            <person name="Shiryaev A."/>
            <person name="Soop K."/>
            <person name="Spirin V."/>
            <person name="Szebenyi C."/>
            <person name="Tomsovsky M."/>
            <person name="Tulloss R.E."/>
            <person name="Uehling J."/>
            <person name="Grigoriev I.V."/>
            <person name="Vagvolgyi C."/>
            <person name="Papp T."/>
            <person name="Martin F.M."/>
            <person name="Miettinen O."/>
            <person name="Hibbett D.S."/>
            <person name="Nagy L.G."/>
        </authorList>
    </citation>
    <scope>NUCLEOTIDE SEQUENCE [LARGE SCALE GENOMIC DNA]</scope>
    <source>
        <strain evidence="1 2">HHB13444</strain>
    </source>
</reference>
<proteinExistence type="predicted"/>
<name>A0A5C3PSR0_9APHY</name>
<organism evidence="1 2">
    <name type="scientific">Polyporus arcularius HHB13444</name>
    <dbReference type="NCBI Taxonomy" id="1314778"/>
    <lineage>
        <taxon>Eukaryota</taxon>
        <taxon>Fungi</taxon>
        <taxon>Dikarya</taxon>
        <taxon>Basidiomycota</taxon>
        <taxon>Agaricomycotina</taxon>
        <taxon>Agaricomycetes</taxon>
        <taxon>Polyporales</taxon>
        <taxon>Polyporaceae</taxon>
        <taxon>Polyporus</taxon>
    </lineage>
</organism>
<dbReference type="EMBL" id="ML210991">
    <property type="protein sequence ID" value="TFK92844.1"/>
    <property type="molecule type" value="Genomic_DNA"/>
</dbReference>
<sequence>MEALPYELLEDIFILAFTDGGRTACSVSLVSRRMRHLSSRYRFHSVALRSRTLQIASFLATFALARARYREAGPVLRHLYIASPATSSYHWFSRYVHDPDGWPHFGTAFVGHALALLALVASELTTLVLVQCPSELLDPIGRTGFPNLQELTVVGGRELVVATHGEVIAVHAPEPLYPRLVRLNLISPVVLFCHWSTHAPHVTHLRLSGSARQDYIDEDIRNVLLRNLRAGDLPSIFPDLERFVVQTYHIPRSFQSLRNPRSSPALARFIEVELTQMQEDGQHGFELPPTSTFQSVEELESTTHRDWVDRVGGGAGWWTGDGHELSC</sequence>
<evidence type="ECO:0000313" key="1">
    <source>
        <dbReference type="EMBL" id="TFK92844.1"/>
    </source>
</evidence>
<dbReference type="Proteomes" id="UP000308197">
    <property type="component" value="Unassembled WGS sequence"/>
</dbReference>
<protein>
    <recommendedName>
        <fullName evidence="3">F-box domain-containing protein</fullName>
    </recommendedName>
</protein>